<name>A0A2L1GK85_9BACT</name>
<evidence type="ECO:0000256" key="5">
    <source>
        <dbReference type="ARBA" id="ARBA00022839"/>
    </source>
</evidence>
<comment type="subcellular location">
    <subcellularLocation>
        <location evidence="6">Cytoplasm</location>
    </subcellularLocation>
</comment>
<dbReference type="PANTHER" id="PTHR34137">
    <property type="entry name" value="EXODEOXYRIBONUCLEASE 7 SMALL SUBUNIT"/>
    <property type="match status" value="1"/>
</dbReference>
<comment type="similarity">
    <text evidence="1 6">Belongs to the XseB family.</text>
</comment>
<dbReference type="InterPro" id="IPR003761">
    <property type="entry name" value="Exonuc_VII_S"/>
</dbReference>
<dbReference type="KEGG" id="deo:CAY53_00040"/>
<dbReference type="GO" id="GO:0009318">
    <property type="term" value="C:exodeoxyribonuclease VII complex"/>
    <property type="evidence" value="ECO:0007669"/>
    <property type="project" value="UniProtKB-UniRule"/>
</dbReference>
<keyword evidence="4 6" id="KW-0378">Hydrolase</keyword>
<protein>
    <recommendedName>
        <fullName evidence="6">Exodeoxyribonuclease 7 small subunit</fullName>
        <ecNumber evidence="6">3.1.11.6</ecNumber>
    </recommendedName>
    <alternativeName>
        <fullName evidence="6">Exodeoxyribonuclease VII small subunit</fullName>
        <shortName evidence="6">Exonuclease VII small subunit</shortName>
    </alternativeName>
</protein>
<dbReference type="GO" id="GO:0005829">
    <property type="term" value="C:cytosol"/>
    <property type="evidence" value="ECO:0007669"/>
    <property type="project" value="TreeGrafter"/>
</dbReference>
<comment type="function">
    <text evidence="6">Bidirectionally degrades single-stranded DNA into large acid-insoluble oligonucleotides, which are then degraded further into small acid-soluble oligonucleotides.</text>
</comment>
<sequence length="82" mass="9065">MVKKTFENALNRLEQITAELEAGDLSLEKSLAKFSEGVELARFCSEALQEARGRVELLHSADGTLRAEPFAENSADDEEQPI</sequence>
<dbReference type="AlphaFoldDB" id="A0A2L1GK85"/>
<proteinExistence type="inferred from homology"/>
<evidence type="ECO:0000256" key="6">
    <source>
        <dbReference type="HAMAP-Rule" id="MF_00337"/>
    </source>
</evidence>
<evidence type="ECO:0000256" key="3">
    <source>
        <dbReference type="ARBA" id="ARBA00022722"/>
    </source>
</evidence>
<dbReference type="PIRSF" id="PIRSF006488">
    <property type="entry name" value="Exonuc_VII_S"/>
    <property type="match status" value="1"/>
</dbReference>
<accession>A0A2L1GK85</accession>
<evidence type="ECO:0000256" key="4">
    <source>
        <dbReference type="ARBA" id="ARBA00022801"/>
    </source>
</evidence>
<dbReference type="GO" id="GO:0008855">
    <property type="term" value="F:exodeoxyribonuclease VII activity"/>
    <property type="evidence" value="ECO:0007669"/>
    <property type="project" value="UniProtKB-UniRule"/>
</dbReference>
<dbReference type="NCBIfam" id="TIGR01280">
    <property type="entry name" value="xseB"/>
    <property type="match status" value="1"/>
</dbReference>
<keyword evidence="2 6" id="KW-0963">Cytoplasm</keyword>
<dbReference type="GO" id="GO:0006308">
    <property type="term" value="P:DNA catabolic process"/>
    <property type="evidence" value="ECO:0007669"/>
    <property type="project" value="UniProtKB-UniRule"/>
</dbReference>
<evidence type="ECO:0000313" key="7">
    <source>
        <dbReference type="EMBL" id="AVD70068.1"/>
    </source>
</evidence>
<dbReference type="RefSeq" id="WP_104935395.1">
    <property type="nucleotide sequence ID" value="NZ_CP021255.1"/>
</dbReference>
<dbReference type="NCBIfam" id="NF002140">
    <property type="entry name" value="PRK00977.1-4"/>
    <property type="match status" value="1"/>
</dbReference>
<keyword evidence="8" id="KW-1185">Reference proteome</keyword>
<organism evidence="7 8">
    <name type="scientific">Desulfobulbus oralis</name>
    <dbReference type="NCBI Taxonomy" id="1986146"/>
    <lineage>
        <taxon>Bacteria</taxon>
        <taxon>Pseudomonadati</taxon>
        <taxon>Thermodesulfobacteriota</taxon>
        <taxon>Desulfobulbia</taxon>
        <taxon>Desulfobulbales</taxon>
        <taxon>Desulfobulbaceae</taxon>
        <taxon>Desulfobulbus</taxon>
    </lineage>
</organism>
<dbReference type="Pfam" id="PF02609">
    <property type="entry name" value="Exonuc_VII_S"/>
    <property type="match status" value="1"/>
</dbReference>
<reference evidence="7" key="2">
    <citation type="journal article" date="2018" name="MBio">
        <title>Insights into the evolution of host association through the isolation and characterization of a novel human periodontal pathobiont, Desulfobulbus oralis.</title>
        <authorList>
            <person name="Cross K.L."/>
            <person name="Chirania P."/>
            <person name="Xiong W."/>
            <person name="Beall C.J."/>
            <person name="Elkins J.G."/>
            <person name="Giannone R.J."/>
            <person name="Griffen A.L."/>
            <person name="Guss A.M."/>
            <person name="Hettich R.L."/>
            <person name="Joshi S.S."/>
            <person name="Mokrzan E.M."/>
            <person name="Martin R.K."/>
            <person name="Zhulin I.B."/>
            <person name="Leys E.J."/>
            <person name="Podar M."/>
        </authorList>
    </citation>
    <scope>NUCLEOTIDE SEQUENCE [LARGE SCALE GENOMIC DNA]</scope>
    <source>
        <strain evidence="7">ORNL</strain>
    </source>
</reference>
<keyword evidence="3 6" id="KW-0540">Nuclease</keyword>
<evidence type="ECO:0000256" key="2">
    <source>
        <dbReference type="ARBA" id="ARBA00022490"/>
    </source>
</evidence>
<dbReference type="OrthoDB" id="5523157at2"/>
<comment type="catalytic activity">
    <reaction evidence="6">
        <text>Exonucleolytic cleavage in either 5'- to 3'- or 3'- to 5'-direction to yield nucleoside 5'-phosphates.</text>
        <dbReference type="EC" id="3.1.11.6"/>
    </reaction>
</comment>
<dbReference type="EC" id="3.1.11.6" evidence="6"/>
<dbReference type="EMBL" id="CP021255">
    <property type="protein sequence ID" value="AVD70068.1"/>
    <property type="molecule type" value="Genomic_DNA"/>
</dbReference>
<evidence type="ECO:0000256" key="1">
    <source>
        <dbReference type="ARBA" id="ARBA00009998"/>
    </source>
</evidence>
<dbReference type="SUPFAM" id="SSF116842">
    <property type="entry name" value="XseB-like"/>
    <property type="match status" value="1"/>
</dbReference>
<dbReference type="PANTHER" id="PTHR34137:SF1">
    <property type="entry name" value="EXODEOXYRIBONUCLEASE 7 SMALL SUBUNIT"/>
    <property type="match status" value="1"/>
</dbReference>
<dbReference type="Gene3D" id="1.10.287.1040">
    <property type="entry name" value="Exonuclease VII, small subunit"/>
    <property type="match status" value="1"/>
</dbReference>
<dbReference type="HAMAP" id="MF_00337">
    <property type="entry name" value="Exonuc_7_S"/>
    <property type="match status" value="1"/>
</dbReference>
<comment type="subunit">
    <text evidence="6">Heterooligomer composed of large and small subunits.</text>
</comment>
<dbReference type="InterPro" id="IPR037004">
    <property type="entry name" value="Exonuc_VII_ssu_sf"/>
</dbReference>
<dbReference type="Proteomes" id="UP000239867">
    <property type="component" value="Chromosome"/>
</dbReference>
<gene>
    <name evidence="6" type="primary">xseB</name>
    <name evidence="7" type="ORF">CAY53_00040</name>
</gene>
<keyword evidence="5 6" id="KW-0269">Exonuclease</keyword>
<evidence type="ECO:0000313" key="8">
    <source>
        <dbReference type="Proteomes" id="UP000239867"/>
    </source>
</evidence>
<reference evidence="7" key="1">
    <citation type="submission" date="2017-05" db="EMBL/GenBank/DDBJ databases">
        <authorList>
            <person name="Song R."/>
            <person name="Chenine A.L."/>
            <person name="Ruprecht R.M."/>
        </authorList>
    </citation>
    <scope>NUCLEOTIDE SEQUENCE</scope>
    <source>
        <strain evidence="7">ORNL</strain>
    </source>
</reference>